<reference evidence="2 3" key="1">
    <citation type="submission" date="2016-12" db="EMBL/GenBank/DDBJ databases">
        <title>The draft genome sequence of Actinophytocola sp. 11-183.</title>
        <authorList>
            <person name="Wang W."/>
            <person name="Yuan L."/>
        </authorList>
    </citation>
    <scope>NUCLEOTIDE SEQUENCE [LARGE SCALE GENOMIC DNA]</scope>
    <source>
        <strain evidence="2 3">11-183</strain>
    </source>
</reference>
<name>A0A1Q8CAE3_9PSEU</name>
<keyword evidence="2" id="KW-0489">Methyltransferase</keyword>
<dbReference type="PANTHER" id="PTHR43591">
    <property type="entry name" value="METHYLTRANSFERASE"/>
    <property type="match status" value="1"/>
</dbReference>
<dbReference type="Gene3D" id="3.40.50.150">
    <property type="entry name" value="Vaccinia Virus protein VP39"/>
    <property type="match status" value="1"/>
</dbReference>
<dbReference type="InterPro" id="IPR041698">
    <property type="entry name" value="Methyltransf_25"/>
</dbReference>
<accession>A0A1Q8CAE3</accession>
<dbReference type="Gene3D" id="2.20.130.10">
    <property type="entry name" value="CAC2371-like domains"/>
    <property type="match status" value="1"/>
</dbReference>
<dbReference type="GO" id="GO:0008168">
    <property type="term" value="F:methyltransferase activity"/>
    <property type="evidence" value="ECO:0007669"/>
    <property type="project" value="UniProtKB-KW"/>
</dbReference>
<evidence type="ECO:0000313" key="3">
    <source>
        <dbReference type="Proteomes" id="UP000185596"/>
    </source>
</evidence>
<evidence type="ECO:0000313" key="2">
    <source>
        <dbReference type="EMBL" id="OLF11300.1"/>
    </source>
</evidence>
<protein>
    <submittedName>
        <fullName evidence="2">SAM-dependent methyltransferase</fullName>
    </submittedName>
</protein>
<dbReference type="PANTHER" id="PTHR43591:SF110">
    <property type="entry name" value="RHODANESE DOMAIN-CONTAINING PROTEIN"/>
    <property type="match status" value="1"/>
</dbReference>
<dbReference type="InterPro" id="IPR029063">
    <property type="entry name" value="SAM-dependent_MTases_sf"/>
</dbReference>
<dbReference type="SUPFAM" id="SSF53335">
    <property type="entry name" value="S-adenosyl-L-methionine-dependent methyltransferases"/>
    <property type="match status" value="1"/>
</dbReference>
<comment type="caution">
    <text evidence="2">The sequence shown here is derived from an EMBL/GenBank/DDBJ whole genome shotgun (WGS) entry which is preliminary data.</text>
</comment>
<keyword evidence="3" id="KW-1185">Reference proteome</keyword>
<dbReference type="EMBL" id="MSIE01000069">
    <property type="protein sequence ID" value="OLF11300.1"/>
    <property type="molecule type" value="Genomic_DNA"/>
</dbReference>
<dbReference type="AlphaFoldDB" id="A0A1Q8CAE3"/>
<dbReference type="STRING" id="1912961.BU204_30745"/>
<dbReference type="CDD" id="cd02440">
    <property type="entry name" value="AdoMet_MTases"/>
    <property type="match status" value="1"/>
</dbReference>
<dbReference type="Pfam" id="PF13649">
    <property type="entry name" value="Methyltransf_25"/>
    <property type="match status" value="1"/>
</dbReference>
<proteinExistence type="predicted"/>
<dbReference type="Proteomes" id="UP000185596">
    <property type="component" value="Unassembled WGS sequence"/>
</dbReference>
<keyword evidence="2" id="KW-0808">Transferase</keyword>
<feature type="domain" description="Methyltransferase" evidence="1">
    <location>
        <begin position="43"/>
        <end position="133"/>
    </location>
</feature>
<organism evidence="2 3">
    <name type="scientific">Actinophytocola xanthii</name>
    <dbReference type="NCBI Taxonomy" id="1912961"/>
    <lineage>
        <taxon>Bacteria</taxon>
        <taxon>Bacillati</taxon>
        <taxon>Actinomycetota</taxon>
        <taxon>Actinomycetes</taxon>
        <taxon>Pseudonocardiales</taxon>
        <taxon>Pseudonocardiaceae</taxon>
    </lineage>
</organism>
<dbReference type="GO" id="GO:0032259">
    <property type="term" value="P:methylation"/>
    <property type="evidence" value="ECO:0007669"/>
    <property type="project" value="UniProtKB-KW"/>
</dbReference>
<evidence type="ECO:0000259" key="1">
    <source>
        <dbReference type="Pfam" id="PF13649"/>
    </source>
</evidence>
<sequence>MYEDDLAEVYATYYEGLGKSYATEAARLRVLVEQLKPDASSLLDSACGSGEHLRGLRELFDHVEGLELSEAMLRVARRNLPGVPLHHADMRRFDLGRRFDAVTCMFSSIGHVATPAELNATLACFARHLVPGGVVAVEPWWFPENAVERWVAGDAVHRDGRTITRVSHSVRENGATRVRVHFAVADLQAGLHHFSEDYRLTLFSRETYEQAFVDAGFAVEFVEGGPLGRGLFVGVRK</sequence>
<dbReference type="OrthoDB" id="189743at2"/>
<gene>
    <name evidence="2" type="ORF">BU204_30745</name>
</gene>
<dbReference type="RefSeq" id="WP_075129288.1">
    <property type="nucleotide sequence ID" value="NZ_MSIE01000069.1"/>
</dbReference>